<accession>A0A167DWS4</accession>
<keyword evidence="2" id="KW-1185">Reference proteome</keyword>
<dbReference type="EMBL" id="LFIW01000874">
    <property type="protein sequence ID" value="KZL84439.1"/>
    <property type="molecule type" value="Genomic_DNA"/>
</dbReference>
<evidence type="ECO:0000313" key="1">
    <source>
        <dbReference type="EMBL" id="KZL84439.1"/>
    </source>
</evidence>
<sequence>MPKDACFDAAYATLCFTAPNASTESTFTTHPLSSTLSLPNSVQEAPRVHPRRLVKDVHAVLRHQRVAKGGDARAVDEVVDAPKLLGDGLGHRGDGGLVRDVERVGARLVRGVRGVGFGGGRGGERGVEVDVCEDYGEGVGGGEGVACCAADAAAGLEEVVSAEASMITKELVYAGDEGYAFGLVSCCHCNVILRSLSAASKKLLGVTDDARLYDEEEKRRPAASASTKG</sequence>
<proteinExistence type="predicted"/>
<gene>
    <name evidence="1" type="ORF">CI238_03586</name>
</gene>
<dbReference type="Proteomes" id="UP000076584">
    <property type="component" value="Unassembled WGS sequence"/>
</dbReference>
<evidence type="ECO:0000313" key="2">
    <source>
        <dbReference type="Proteomes" id="UP000076584"/>
    </source>
</evidence>
<reference evidence="1 2" key="1">
    <citation type="submission" date="2015-06" db="EMBL/GenBank/DDBJ databases">
        <title>Survival trade-offs in plant roots during colonization by closely related pathogenic and mutualistic fungi.</title>
        <authorList>
            <person name="Hacquard S."/>
            <person name="Kracher B."/>
            <person name="Hiruma K."/>
            <person name="Weinman A."/>
            <person name="Muench P."/>
            <person name="Garrido Oter R."/>
            <person name="Ver Loren van Themaat E."/>
            <person name="Dallerey J.-F."/>
            <person name="Damm U."/>
            <person name="Henrissat B."/>
            <person name="Lespinet O."/>
            <person name="Thon M."/>
            <person name="Kemen E."/>
            <person name="McHardy A.C."/>
            <person name="Schulze-Lefert P."/>
            <person name="O'Connell R.J."/>
        </authorList>
    </citation>
    <scope>NUCLEOTIDE SEQUENCE [LARGE SCALE GENOMIC DNA]</scope>
    <source>
        <strain evidence="1 2">MAFF 238704</strain>
    </source>
</reference>
<comment type="caution">
    <text evidence="1">The sequence shown here is derived from an EMBL/GenBank/DDBJ whole genome shotgun (WGS) entry which is preliminary data.</text>
</comment>
<dbReference type="AlphaFoldDB" id="A0A167DWS4"/>
<name>A0A167DWS4_COLIC</name>
<organism evidence="1 2">
    <name type="scientific">Colletotrichum incanum</name>
    <name type="common">Soybean anthracnose fungus</name>
    <dbReference type="NCBI Taxonomy" id="1573173"/>
    <lineage>
        <taxon>Eukaryota</taxon>
        <taxon>Fungi</taxon>
        <taxon>Dikarya</taxon>
        <taxon>Ascomycota</taxon>
        <taxon>Pezizomycotina</taxon>
        <taxon>Sordariomycetes</taxon>
        <taxon>Hypocreomycetidae</taxon>
        <taxon>Glomerellales</taxon>
        <taxon>Glomerellaceae</taxon>
        <taxon>Colletotrichum</taxon>
        <taxon>Colletotrichum spaethianum species complex</taxon>
    </lineage>
</organism>
<protein>
    <submittedName>
        <fullName evidence="1">Uncharacterized protein</fullName>
    </submittedName>
</protein>